<dbReference type="PROSITE" id="PS51406">
    <property type="entry name" value="FIBRINOGEN_C_2"/>
    <property type="match status" value="1"/>
</dbReference>
<dbReference type="InParanoid" id="H2XXW9"/>
<organism evidence="2 3">
    <name type="scientific">Ciona intestinalis</name>
    <name type="common">Transparent sea squirt</name>
    <name type="synonym">Ascidia intestinalis</name>
    <dbReference type="NCBI Taxonomy" id="7719"/>
    <lineage>
        <taxon>Eukaryota</taxon>
        <taxon>Metazoa</taxon>
        <taxon>Chordata</taxon>
        <taxon>Tunicata</taxon>
        <taxon>Ascidiacea</taxon>
        <taxon>Phlebobranchia</taxon>
        <taxon>Cionidae</taxon>
        <taxon>Ciona</taxon>
    </lineage>
</organism>
<keyword evidence="3" id="KW-1185">Reference proteome</keyword>
<dbReference type="Proteomes" id="UP000008144">
    <property type="component" value="Chromosome 5"/>
</dbReference>
<dbReference type="AlphaFoldDB" id="H2XXW9"/>
<dbReference type="Gene3D" id="3.90.215.10">
    <property type="entry name" value="Gamma Fibrinogen, chain A, domain 1"/>
    <property type="match status" value="1"/>
</dbReference>
<proteinExistence type="predicted"/>
<dbReference type="GO" id="GO:0005615">
    <property type="term" value="C:extracellular space"/>
    <property type="evidence" value="ECO:0000318"/>
    <property type="project" value="GO_Central"/>
</dbReference>
<dbReference type="Pfam" id="PF00147">
    <property type="entry name" value="Fibrinogen_C"/>
    <property type="match status" value="1"/>
</dbReference>
<reference evidence="3" key="1">
    <citation type="journal article" date="2002" name="Science">
        <title>The draft genome of Ciona intestinalis: insights into chordate and vertebrate origins.</title>
        <authorList>
            <person name="Dehal P."/>
            <person name="Satou Y."/>
            <person name="Campbell R.K."/>
            <person name="Chapman J."/>
            <person name="Degnan B."/>
            <person name="De Tomaso A."/>
            <person name="Davidson B."/>
            <person name="Di Gregorio A."/>
            <person name="Gelpke M."/>
            <person name="Goodstein D.M."/>
            <person name="Harafuji N."/>
            <person name="Hastings K.E."/>
            <person name="Ho I."/>
            <person name="Hotta K."/>
            <person name="Huang W."/>
            <person name="Kawashima T."/>
            <person name="Lemaire P."/>
            <person name="Martinez D."/>
            <person name="Meinertzhagen I.A."/>
            <person name="Necula S."/>
            <person name="Nonaka M."/>
            <person name="Putnam N."/>
            <person name="Rash S."/>
            <person name="Saiga H."/>
            <person name="Satake M."/>
            <person name="Terry A."/>
            <person name="Yamada L."/>
            <person name="Wang H.G."/>
            <person name="Awazu S."/>
            <person name="Azumi K."/>
            <person name="Boore J."/>
            <person name="Branno M."/>
            <person name="Chin-Bow S."/>
            <person name="DeSantis R."/>
            <person name="Doyle S."/>
            <person name="Francino P."/>
            <person name="Keys D.N."/>
            <person name="Haga S."/>
            <person name="Hayashi H."/>
            <person name="Hino K."/>
            <person name="Imai K.S."/>
            <person name="Inaba K."/>
            <person name="Kano S."/>
            <person name="Kobayashi K."/>
            <person name="Kobayashi M."/>
            <person name="Lee B.I."/>
            <person name="Makabe K.W."/>
            <person name="Manohar C."/>
            <person name="Matassi G."/>
            <person name="Medina M."/>
            <person name="Mochizuki Y."/>
            <person name="Mount S."/>
            <person name="Morishita T."/>
            <person name="Miura S."/>
            <person name="Nakayama A."/>
            <person name="Nishizaka S."/>
            <person name="Nomoto H."/>
            <person name="Ohta F."/>
            <person name="Oishi K."/>
            <person name="Rigoutsos I."/>
            <person name="Sano M."/>
            <person name="Sasaki A."/>
            <person name="Sasakura Y."/>
            <person name="Shoguchi E."/>
            <person name="Shin-i T."/>
            <person name="Spagnuolo A."/>
            <person name="Stainier D."/>
            <person name="Suzuki M.M."/>
            <person name="Tassy O."/>
            <person name="Takatori N."/>
            <person name="Tokuoka M."/>
            <person name="Yagi K."/>
            <person name="Yoshizaki F."/>
            <person name="Wada S."/>
            <person name="Zhang C."/>
            <person name="Hyatt P.D."/>
            <person name="Larimer F."/>
            <person name="Detter C."/>
            <person name="Doggett N."/>
            <person name="Glavina T."/>
            <person name="Hawkins T."/>
            <person name="Richardson P."/>
            <person name="Lucas S."/>
            <person name="Kohara Y."/>
            <person name="Levine M."/>
            <person name="Satoh N."/>
            <person name="Rokhsar D.S."/>
        </authorList>
    </citation>
    <scope>NUCLEOTIDE SEQUENCE [LARGE SCALE GENOMIC DNA]</scope>
</reference>
<name>H2XXW9_CIOIN</name>
<evidence type="ECO:0000313" key="3">
    <source>
        <dbReference type="Proteomes" id="UP000008144"/>
    </source>
</evidence>
<dbReference type="EMBL" id="EAAA01002179">
    <property type="status" value="NOT_ANNOTATED_CDS"/>
    <property type="molecule type" value="Genomic_DNA"/>
</dbReference>
<reference evidence="2" key="4">
    <citation type="submission" date="2025-09" db="UniProtKB">
        <authorList>
            <consortium name="Ensembl"/>
        </authorList>
    </citation>
    <scope>IDENTIFICATION</scope>
</reference>
<dbReference type="PANTHER" id="PTHR19143">
    <property type="entry name" value="FIBRINOGEN/TENASCIN/ANGIOPOEITIN"/>
    <property type="match status" value="1"/>
</dbReference>
<reference evidence="2" key="2">
    <citation type="journal article" date="2008" name="Genome Biol.">
        <title>Improved genome assembly and evidence-based global gene model set for the chordate Ciona intestinalis: new insight into intron and operon populations.</title>
        <authorList>
            <person name="Satou Y."/>
            <person name="Mineta K."/>
            <person name="Ogasawara M."/>
            <person name="Sasakura Y."/>
            <person name="Shoguchi E."/>
            <person name="Ueno K."/>
            <person name="Yamada L."/>
            <person name="Matsumoto J."/>
            <person name="Wasserscheid J."/>
            <person name="Dewar K."/>
            <person name="Wiley G.B."/>
            <person name="Macmil S.L."/>
            <person name="Roe B.A."/>
            <person name="Zeller R.W."/>
            <person name="Hastings K.E."/>
            <person name="Lemaire P."/>
            <person name="Lindquist E."/>
            <person name="Endo T."/>
            <person name="Hotta K."/>
            <person name="Inaba K."/>
        </authorList>
    </citation>
    <scope>NUCLEOTIDE SEQUENCE [LARGE SCALE GENOMIC DNA]</scope>
    <source>
        <strain evidence="2">wild type</strain>
    </source>
</reference>
<dbReference type="SUPFAM" id="SSF56496">
    <property type="entry name" value="Fibrinogen C-terminal domain-like"/>
    <property type="match status" value="1"/>
</dbReference>
<accession>H2XXW9</accession>
<dbReference type="InterPro" id="IPR014716">
    <property type="entry name" value="Fibrinogen_a/b/g_C_1"/>
</dbReference>
<protein>
    <recommendedName>
        <fullName evidence="1">Fibrinogen C-terminal domain-containing protein</fullName>
    </recommendedName>
</protein>
<reference evidence="2" key="3">
    <citation type="submission" date="2025-08" db="UniProtKB">
        <authorList>
            <consortium name="Ensembl"/>
        </authorList>
    </citation>
    <scope>IDENTIFICATION</scope>
</reference>
<dbReference type="Ensembl" id="ENSCINT00000033697.1">
    <property type="protein sequence ID" value="ENSCINP00000034503.1"/>
    <property type="gene ID" value="ENSCING00000022707.1"/>
</dbReference>
<evidence type="ECO:0000313" key="2">
    <source>
        <dbReference type="Ensembl" id="ENSCINP00000034503.1"/>
    </source>
</evidence>
<sequence>MNPKGCCYDSSVLIGQRCFHTRDAMKWCNDTQFSTKDMRADGNHCPIGRKGGWWYKSCTYASLNSIYDPCKVGIRYAAWRNNGSPNGLREGLRFIEMKIRPRN</sequence>
<dbReference type="HOGENOM" id="CLU_2262796_0_0_1"/>
<feature type="domain" description="Fibrinogen C-terminal" evidence="1">
    <location>
        <begin position="23"/>
        <end position="103"/>
    </location>
</feature>
<dbReference type="InterPro" id="IPR002181">
    <property type="entry name" value="Fibrinogen_a/b/g_C_dom"/>
</dbReference>
<evidence type="ECO:0000259" key="1">
    <source>
        <dbReference type="PROSITE" id="PS51406"/>
    </source>
</evidence>
<dbReference type="InterPro" id="IPR036056">
    <property type="entry name" value="Fibrinogen-like_C"/>
</dbReference>
<dbReference type="PANTHER" id="PTHR19143:SF424">
    <property type="entry name" value="FIBRINOGEN C-TERMINAL DOMAIN-CONTAINING PROTEIN"/>
    <property type="match status" value="1"/>
</dbReference>
<dbReference type="InterPro" id="IPR050373">
    <property type="entry name" value="Fibrinogen_C-term_domain"/>
</dbReference>